<evidence type="ECO:0000256" key="1">
    <source>
        <dbReference type="SAM" id="MobiDB-lite"/>
    </source>
</evidence>
<dbReference type="PANTHER" id="PTHR34219">
    <property type="entry name" value="IRON-REGULATED INNER MEMBRANE PROTEIN-RELATED"/>
    <property type="match status" value="1"/>
</dbReference>
<dbReference type="PANTHER" id="PTHR34219:SF6">
    <property type="entry name" value="BLR3280 PROTEIN"/>
    <property type="match status" value="1"/>
</dbReference>
<feature type="compositionally biased region" description="Polar residues" evidence="1">
    <location>
        <begin position="528"/>
        <end position="540"/>
    </location>
</feature>
<proteinExistence type="predicted"/>
<name>A0A3P3EWF6_9BURK</name>
<sequence>MSLGKRMKRLTYLVHRWTGVGACVLMALWFVSGVVMLFVGYPKLTPWERMRALPALDPARYCVPVDVALSATGASGRAQEVVLTRVNGRPAYRIRTAVGKYLLVDAAEGKPVPPVDAGSALNGARLFVGSGQGEYVGLIREDRWTHSRGLDAHRPLHVVEMDDTAHTRLYVSSVTGQVVMDVPRAQRMWNYVGAWLHWIYMFRDRSIDPGWSWIVIVLSAACVLTSVTGTVAGIWRWRFSGRYKSGSRSPYREFHLRWHHVLGLAFASIVFTWTFSGLMSMNPAGIFDAGGPRPDMAQYRGDASGAARLDIPVAQALRLLEASRFAASELEWRALDGRPFILARNAANDTRLVVQEKDRYRVLDRWPRTDLVHAARRLLAAPILTQGELDRYDAYYYERQPEAMMGAAERRLPVVKLRFGDPHATWVYLDVRTGDVALSADSSQRVGRWLFSFLHSWDLPAMLRLAALRDAALIVLSLGGLLVSVTGIVIGYRRVLTWITHASASHHEPSTPAARTGAGTPQRDRQGSKTAARTPAQSHSADLDGENRVRG</sequence>
<organism evidence="3 4">
    <name type="scientific">Variovorax beijingensis</name>
    <dbReference type="NCBI Taxonomy" id="2496117"/>
    <lineage>
        <taxon>Bacteria</taxon>
        <taxon>Pseudomonadati</taxon>
        <taxon>Pseudomonadota</taxon>
        <taxon>Betaproteobacteria</taxon>
        <taxon>Burkholderiales</taxon>
        <taxon>Comamonadaceae</taxon>
        <taxon>Variovorax</taxon>
    </lineage>
</organism>
<dbReference type="InterPro" id="IPR005625">
    <property type="entry name" value="PepSY-ass_TM"/>
</dbReference>
<evidence type="ECO:0000313" key="4">
    <source>
        <dbReference type="Proteomes" id="UP000271590"/>
    </source>
</evidence>
<feature type="transmembrane region" description="Helical" evidence="2">
    <location>
        <begin position="20"/>
        <end position="41"/>
    </location>
</feature>
<evidence type="ECO:0000256" key="2">
    <source>
        <dbReference type="SAM" id="Phobius"/>
    </source>
</evidence>
<reference evidence="3 4" key="1">
    <citation type="submission" date="2018-11" db="EMBL/GenBank/DDBJ databases">
        <title>The genome of Variovorax sp T529.</title>
        <authorList>
            <person name="Gao J."/>
        </authorList>
    </citation>
    <scope>NUCLEOTIDE SEQUENCE [LARGE SCALE GENOMIC DNA]</scope>
    <source>
        <strain evidence="3 4">T529</strain>
    </source>
</reference>
<dbReference type="EMBL" id="RQXU01000003">
    <property type="protein sequence ID" value="RRH90386.1"/>
    <property type="molecule type" value="Genomic_DNA"/>
</dbReference>
<feature type="transmembrane region" description="Helical" evidence="2">
    <location>
        <begin position="256"/>
        <end position="275"/>
    </location>
</feature>
<feature type="transmembrane region" description="Helical" evidence="2">
    <location>
        <begin position="211"/>
        <end position="235"/>
    </location>
</feature>
<feature type="transmembrane region" description="Helical" evidence="2">
    <location>
        <begin position="471"/>
        <end position="492"/>
    </location>
</feature>
<dbReference type="Pfam" id="PF03929">
    <property type="entry name" value="PepSY_TM"/>
    <property type="match status" value="1"/>
</dbReference>
<dbReference type="RefSeq" id="WP_124957613.1">
    <property type="nucleotide sequence ID" value="NZ_CBFHCE010000002.1"/>
</dbReference>
<protein>
    <submittedName>
        <fullName evidence="3">PepSY domain-containing protein</fullName>
    </submittedName>
</protein>
<keyword evidence="2" id="KW-0472">Membrane</keyword>
<gene>
    <name evidence="3" type="ORF">EH244_06445</name>
</gene>
<feature type="compositionally biased region" description="Basic and acidic residues" evidence="1">
    <location>
        <begin position="541"/>
        <end position="551"/>
    </location>
</feature>
<comment type="caution">
    <text evidence="3">The sequence shown here is derived from an EMBL/GenBank/DDBJ whole genome shotgun (WGS) entry which is preliminary data.</text>
</comment>
<keyword evidence="2" id="KW-1133">Transmembrane helix</keyword>
<keyword evidence="2" id="KW-0812">Transmembrane</keyword>
<feature type="region of interest" description="Disordered" evidence="1">
    <location>
        <begin position="506"/>
        <end position="551"/>
    </location>
</feature>
<evidence type="ECO:0000313" key="3">
    <source>
        <dbReference type="EMBL" id="RRH90386.1"/>
    </source>
</evidence>
<accession>A0A3P3EWF6</accession>
<dbReference type="AlphaFoldDB" id="A0A3P3EWF6"/>
<dbReference type="Proteomes" id="UP000271590">
    <property type="component" value="Unassembled WGS sequence"/>
</dbReference>